<evidence type="ECO:0000313" key="2">
    <source>
        <dbReference type="Proteomes" id="UP000189426"/>
    </source>
</evidence>
<dbReference type="AlphaFoldDB" id="A0A1V3IH23"/>
<reference evidence="1 2" key="1">
    <citation type="submission" date="2016-10" db="EMBL/GenBank/DDBJ databases">
        <title>Rodentibacter gen. nov. and new species.</title>
        <authorList>
            <person name="Christensen H."/>
        </authorList>
    </citation>
    <scope>NUCLEOTIDE SEQUENCE [LARGE SCALE GENOMIC DNA]</scope>
    <source>
        <strain evidence="1 2">Ppn418</strain>
    </source>
</reference>
<dbReference type="Proteomes" id="UP000189426">
    <property type="component" value="Unassembled WGS sequence"/>
</dbReference>
<name>A0A1V3IH23_9PAST</name>
<protein>
    <submittedName>
        <fullName evidence="1">Ribbon-helix-helix protein, CopG family</fullName>
    </submittedName>
</protein>
<proteinExistence type="predicted"/>
<keyword evidence="2" id="KW-1185">Reference proteome</keyword>
<dbReference type="RefSeq" id="WP_077493901.1">
    <property type="nucleotide sequence ID" value="NZ_MLHG01000029.1"/>
</dbReference>
<dbReference type="EMBL" id="MLHG01000029">
    <property type="protein sequence ID" value="OOF39972.1"/>
    <property type="molecule type" value="Genomic_DNA"/>
</dbReference>
<comment type="caution">
    <text evidence="1">The sequence shown here is derived from an EMBL/GenBank/DDBJ whole genome shotgun (WGS) entry which is preliminary data.</text>
</comment>
<evidence type="ECO:0000313" key="1">
    <source>
        <dbReference type="EMBL" id="OOF39972.1"/>
    </source>
</evidence>
<accession>A0A1V3IH23</accession>
<gene>
    <name evidence="1" type="ORF">BKK47_05405</name>
</gene>
<sequence>MAMTKKEIQDRSDKKRGVRMVGFKLKEETIQYLNLLSERTGKSKTALIEEMILSYQG</sequence>
<organism evidence="1 2">
    <name type="scientific">Rodentibacter mrazii</name>
    <dbReference type="NCBI Taxonomy" id="1908257"/>
    <lineage>
        <taxon>Bacteria</taxon>
        <taxon>Pseudomonadati</taxon>
        <taxon>Pseudomonadota</taxon>
        <taxon>Gammaproteobacteria</taxon>
        <taxon>Pasteurellales</taxon>
        <taxon>Pasteurellaceae</taxon>
        <taxon>Rodentibacter</taxon>
    </lineage>
</organism>